<dbReference type="InterPro" id="IPR036291">
    <property type="entry name" value="NAD(P)-bd_dom_sf"/>
</dbReference>
<dbReference type="EMBL" id="PJOS01000012">
    <property type="protein sequence ID" value="PKT73289.1"/>
    <property type="molecule type" value="Genomic_DNA"/>
</dbReference>
<dbReference type="RefSeq" id="WP_103548864.1">
    <property type="nucleotide sequence ID" value="NZ_KZ626851.1"/>
</dbReference>
<evidence type="ECO:0000313" key="9">
    <source>
        <dbReference type="Proteomes" id="UP000236178"/>
    </source>
</evidence>
<dbReference type="InterPro" id="IPR013149">
    <property type="entry name" value="ADH-like_C"/>
</dbReference>
<dbReference type="Pfam" id="PF00107">
    <property type="entry name" value="ADH_zinc_N"/>
    <property type="match status" value="1"/>
</dbReference>
<evidence type="ECO:0000256" key="3">
    <source>
        <dbReference type="ARBA" id="ARBA00022723"/>
    </source>
</evidence>
<accession>A0A2I0STN4</accession>
<dbReference type="Pfam" id="PF08240">
    <property type="entry name" value="ADH_N"/>
    <property type="match status" value="1"/>
</dbReference>
<keyword evidence="9" id="KW-1185">Reference proteome</keyword>
<dbReference type="GO" id="GO:0008270">
    <property type="term" value="F:zinc ion binding"/>
    <property type="evidence" value="ECO:0007669"/>
    <property type="project" value="InterPro"/>
</dbReference>
<dbReference type="PANTHER" id="PTHR43350:SF21">
    <property type="entry name" value="S-NITROSOMYCOTHIOL REDUCTASE MSCR"/>
    <property type="match status" value="1"/>
</dbReference>
<evidence type="ECO:0000259" key="7">
    <source>
        <dbReference type="SMART" id="SM00829"/>
    </source>
</evidence>
<proteinExistence type="inferred from homology"/>
<reference evidence="8 9" key="1">
    <citation type="submission" date="2017-12" db="EMBL/GenBank/DDBJ databases">
        <title>Streptomyces populusis sp. nov., a novel endophytic actinobacterium isolated from stems of Populus adenopoda Maxim.</title>
        <authorList>
            <person name="Wang Z."/>
        </authorList>
    </citation>
    <scope>NUCLEOTIDE SEQUENCE [LARGE SCALE GENOMIC DNA]</scope>
    <source>
        <strain evidence="8 9">A249</strain>
    </source>
</reference>
<organism evidence="8 9">
    <name type="scientific">Streptomyces populi</name>
    <dbReference type="NCBI Taxonomy" id="2058924"/>
    <lineage>
        <taxon>Bacteria</taxon>
        <taxon>Bacillati</taxon>
        <taxon>Actinomycetota</taxon>
        <taxon>Actinomycetes</taxon>
        <taxon>Kitasatosporales</taxon>
        <taxon>Streptomycetaceae</taxon>
        <taxon>Streptomyces</taxon>
    </lineage>
</organism>
<evidence type="ECO:0000256" key="4">
    <source>
        <dbReference type="ARBA" id="ARBA00022833"/>
    </source>
</evidence>
<dbReference type="AlphaFoldDB" id="A0A2I0STN4"/>
<evidence type="ECO:0000313" key="8">
    <source>
        <dbReference type="EMBL" id="PKT73289.1"/>
    </source>
</evidence>
<evidence type="ECO:0000256" key="2">
    <source>
        <dbReference type="ARBA" id="ARBA00008072"/>
    </source>
</evidence>
<feature type="domain" description="Enoyl reductase (ER)" evidence="7">
    <location>
        <begin position="10"/>
        <end position="356"/>
    </location>
</feature>
<dbReference type="OrthoDB" id="334894at2"/>
<dbReference type="PRINTS" id="PR00368">
    <property type="entry name" value="FADPNR"/>
</dbReference>
<comment type="similarity">
    <text evidence="2 6">Belongs to the zinc-containing alcohol dehydrogenase family.</text>
</comment>
<keyword evidence="4 6" id="KW-0862">Zinc</keyword>
<keyword evidence="3 6" id="KW-0479">Metal-binding</keyword>
<keyword evidence="5" id="KW-0560">Oxidoreductase</keyword>
<dbReference type="InterPro" id="IPR020843">
    <property type="entry name" value="ER"/>
</dbReference>
<dbReference type="Gene3D" id="3.90.180.10">
    <property type="entry name" value="Medium-chain alcohol dehydrogenases, catalytic domain"/>
    <property type="match status" value="1"/>
</dbReference>
<dbReference type="GO" id="GO:0016491">
    <property type="term" value="F:oxidoreductase activity"/>
    <property type="evidence" value="ECO:0007669"/>
    <property type="project" value="UniProtKB-KW"/>
</dbReference>
<comment type="cofactor">
    <cofactor evidence="1 6">
        <name>Zn(2+)</name>
        <dbReference type="ChEBI" id="CHEBI:29105"/>
    </cofactor>
</comment>
<dbReference type="FunFam" id="3.40.50.720:FF:000003">
    <property type="entry name" value="S-(hydroxymethyl)glutathione dehydrogenase"/>
    <property type="match status" value="1"/>
</dbReference>
<dbReference type="InterPro" id="IPR011032">
    <property type="entry name" value="GroES-like_sf"/>
</dbReference>
<evidence type="ECO:0000256" key="6">
    <source>
        <dbReference type="RuleBase" id="RU361277"/>
    </source>
</evidence>
<dbReference type="Gene3D" id="3.40.50.720">
    <property type="entry name" value="NAD(P)-binding Rossmann-like Domain"/>
    <property type="match status" value="1"/>
</dbReference>
<comment type="caution">
    <text evidence="8">The sequence shown here is derived from an EMBL/GenBank/DDBJ whole genome shotgun (WGS) entry which is preliminary data.</text>
</comment>
<dbReference type="PANTHER" id="PTHR43350">
    <property type="entry name" value="NAD-DEPENDENT ALCOHOL DEHYDROGENASE"/>
    <property type="match status" value="1"/>
</dbReference>
<dbReference type="SUPFAM" id="SSF51735">
    <property type="entry name" value="NAD(P)-binding Rossmann-fold domains"/>
    <property type="match status" value="1"/>
</dbReference>
<dbReference type="SMART" id="SM00829">
    <property type="entry name" value="PKS_ER"/>
    <property type="match status" value="1"/>
</dbReference>
<gene>
    <name evidence="8" type="ORF">CW362_09110</name>
</gene>
<evidence type="ECO:0000256" key="5">
    <source>
        <dbReference type="ARBA" id="ARBA00023002"/>
    </source>
</evidence>
<name>A0A2I0STN4_9ACTN</name>
<protein>
    <submittedName>
        <fullName evidence="8">Zn-dependent alcohol dehydrogenase</fullName>
    </submittedName>
</protein>
<dbReference type="SUPFAM" id="SSF50129">
    <property type="entry name" value="GroES-like"/>
    <property type="match status" value="1"/>
</dbReference>
<dbReference type="Proteomes" id="UP000236178">
    <property type="component" value="Unassembled WGS sequence"/>
</dbReference>
<dbReference type="InterPro" id="IPR002328">
    <property type="entry name" value="ADH_Zn_CS"/>
</dbReference>
<evidence type="ECO:0000256" key="1">
    <source>
        <dbReference type="ARBA" id="ARBA00001947"/>
    </source>
</evidence>
<sequence length="359" mass="37009">MLAALMTELGQDKLEVRDDVETIGFGPGKVRVAIKATGLCQSDLSGMKGIIPNAVPMVLGHEGAGEVLEVGEGVTHVGPGDRVIVNWRPSCGTCAYCHRGESNLCMAGVAAVGIPAFRSRGTDFFRFMGAGTFAEEVVLEAGFAAPFPDDVSYEAAALIGCGVTTGLGAAINSCDVKAGESVAVIGCGGVGISAVMGAKAAGAAHVVAVDPVAGRRRWALDLGATAAVSPDELPDAVRDITAGFGFDHVIEAVGRPATVRSAYEAARRGGTVCLVGVGGAQDMMPVNLLELFASAKRIVPSIYGGDDVTRTYGRVINLIRAGRIDLEALVTHRMPLADVNQAIDLMRSGESLRVMLTNA</sequence>
<dbReference type="PROSITE" id="PS00059">
    <property type="entry name" value="ADH_ZINC"/>
    <property type="match status" value="1"/>
</dbReference>
<dbReference type="InterPro" id="IPR013154">
    <property type="entry name" value="ADH-like_N"/>
</dbReference>